<dbReference type="Proteomes" id="UP000030745">
    <property type="component" value="Unassembled WGS sequence"/>
</dbReference>
<keyword evidence="3" id="KW-1185">Reference proteome</keyword>
<keyword evidence="1" id="KW-0472">Membrane</keyword>
<name>A0A067CLM2_SAPPC</name>
<evidence type="ECO:0000313" key="2">
    <source>
        <dbReference type="EMBL" id="KDO27456.1"/>
    </source>
</evidence>
<sequence length="79" mass="8820">MAELLAGLEWQALFKAMARHVYAELRSQLRTNDEWAGRFRAALLLGGVSGVVAAGLVCYRRRRKVLRAPSQSRLHPATT</sequence>
<dbReference type="RefSeq" id="XP_012201894.1">
    <property type="nucleotide sequence ID" value="XM_012346504.1"/>
</dbReference>
<dbReference type="OMA" id="NDEWAGR"/>
<reference evidence="2 3" key="1">
    <citation type="journal article" date="2013" name="PLoS Genet.">
        <title>Distinctive expansion of potential virulence genes in the genome of the oomycete fish pathogen Saprolegnia parasitica.</title>
        <authorList>
            <person name="Jiang R.H."/>
            <person name="de Bruijn I."/>
            <person name="Haas B.J."/>
            <person name="Belmonte R."/>
            <person name="Lobach L."/>
            <person name="Christie J."/>
            <person name="van den Ackerveken G."/>
            <person name="Bottin A."/>
            <person name="Bulone V."/>
            <person name="Diaz-Moreno S.M."/>
            <person name="Dumas B."/>
            <person name="Fan L."/>
            <person name="Gaulin E."/>
            <person name="Govers F."/>
            <person name="Grenville-Briggs L.J."/>
            <person name="Horner N.R."/>
            <person name="Levin J.Z."/>
            <person name="Mammella M."/>
            <person name="Meijer H.J."/>
            <person name="Morris P."/>
            <person name="Nusbaum C."/>
            <person name="Oome S."/>
            <person name="Phillips A.J."/>
            <person name="van Rooyen D."/>
            <person name="Rzeszutek E."/>
            <person name="Saraiva M."/>
            <person name="Secombes C.J."/>
            <person name="Seidl M.F."/>
            <person name="Snel B."/>
            <person name="Stassen J.H."/>
            <person name="Sykes S."/>
            <person name="Tripathy S."/>
            <person name="van den Berg H."/>
            <person name="Vega-Arreguin J.C."/>
            <person name="Wawra S."/>
            <person name="Young S.K."/>
            <person name="Zeng Q."/>
            <person name="Dieguez-Uribeondo J."/>
            <person name="Russ C."/>
            <person name="Tyler B.M."/>
            <person name="van West P."/>
        </authorList>
    </citation>
    <scope>NUCLEOTIDE SEQUENCE [LARGE SCALE GENOMIC DNA]</scope>
    <source>
        <strain evidence="2 3">CBS 223.65</strain>
    </source>
</reference>
<dbReference type="KEGG" id="spar:SPRG_07045"/>
<dbReference type="AlphaFoldDB" id="A0A067CLM2"/>
<evidence type="ECO:0000256" key="1">
    <source>
        <dbReference type="SAM" id="Phobius"/>
    </source>
</evidence>
<evidence type="ECO:0000313" key="3">
    <source>
        <dbReference type="Proteomes" id="UP000030745"/>
    </source>
</evidence>
<dbReference type="VEuPathDB" id="FungiDB:SPRG_07045"/>
<keyword evidence="1" id="KW-1133">Transmembrane helix</keyword>
<organism evidence="2 3">
    <name type="scientific">Saprolegnia parasitica (strain CBS 223.65)</name>
    <dbReference type="NCBI Taxonomy" id="695850"/>
    <lineage>
        <taxon>Eukaryota</taxon>
        <taxon>Sar</taxon>
        <taxon>Stramenopiles</taxon>
        <taxon>Oomycota</taxon>
        <taxon>Saprolegniomycetes</taxon>
        <taxon>Saprolegniales</taxon>
        <taxon>Saprolegniaceae</taxon>
        <taxon>Saprolegnia</taxon>
    </lineage>
</organism>
<protein>
    <submittedName>
        <fullName evidence="2">Uncharacterized protein</fullName>
    </submittedName>
</protein>
<dbReference type="EMBL" id="KK583217">
    <property type="protein sequence ID" value="KDO27456.1"/>
    <property type="molecule type" value="Genomic_DNA"/>
</dbReference>
<dbReference type="GeneID" id="24129353"/>
<dbReference type="OrthoDB" id="10325488at2759"/>
<gene>
    <name evidence="2" type="ORF">SPRG_07045</name>
</gene>
<feature type="transmembrane region" description="Helical" evidence="1">
    <location>
        <begin position="39"/>
        <end position="59"/>
    </location>
</feature>
<proteinExistence type="predicted"/>
<keyword evidence="1" id="KW-0812">Transmembrane</keyword>
<accession>A0A067CLM2</accession>